<dbReference type="AlphaFoldDB" id="A0A9D1V5A4"/>
<dbReference type="Proteomes" id="UP000824193">
    <property type="component" value="Unassembled WGS sequence"/>
</dbReference>
<comment type="caution">
    <text evidence="2">The sequence shown here is derived from an EMBL/GenBank/DDBJ whole genome shotgun (WGS) entry which is preliminary data.</text>
</comment>
<organism evidence="2 3">
    <name type="scientific">Candidatus Allofournierella pullicola</name>
    <dbReference type="NCBI Taxonomy" id="2838596"/>
    <lineage>
        <taxon>Bacteria</taxon>
        <taxon>Bacillati</taxon>
        <taxon>Bacillota</taxon>
        <taxon>Clostridia</taxon>
        <taxon>Eubacteriales</taxon>
        <taxon>Oscillospiraceae</taxon>
        <taxon>Allofournierella</taxon>
    </lineage>
</organism>
<proteinExistence type="predicted"/>
<reference evidence="2" key="2">
    <citation type="submission" date="2021-04" db="EMBL/GenBank/DDBJ databases">
        <authorList>
            <person name="Gilroy R."/>
        </authorList>
    </citation>
    <scope>NUCLEOTIDE SEQUENCE</scope>
    <source>
        <strain evidence="2">2239</strain>
    </source>
</reference>
<dbReference type="Gene3D" id="2.130.10.10">
    <property type="entry name" value="YVTN repeat-like/Quinoprotein amine dehydrogenase"/>
    <property type="match status" value="1"/>
</dbReference>
<gene>
    <name evidence="2" type="ORF">H9865_09985</name>
</gene>
<feature type="chain" id="PRO_5038394851" description="DUF5050 domain-containing protein" evidence="1">
    <location>
        <begin position="26"/>
        <end position="542"/>
    </location>
</feature>
<evidence type="ECO:0000313" key="3">
    <source>
        <dbReference type="Proteomes" id="UP000824193"/>
    </source>
</evidence>
<sequence>MRTKWTVLTAVLALTVFLSGCGKEAASQNAAQLLQERLLSGAAPLAEEAHGLPRTLTLESVHYGSFSAPGAAELCALFKYDAPVHAEGQDRTLGVVYAADDLEAVAGCDFMADDVQISFLPAADGTERILYRGASTNQGITSYTLGLYKISGGAWEPMETGLPAIDEPGAVYLAGEKVLFATPEDRCTAYGWNSESEGFERADPSGGKNIGTGTGAYVFPGGARDASEFFTVQELDLPAAINGMDYSFYGFIGEGVLMVQLYDTLNNAPVQREFGALNILTGEYKTLISVPEGETYSLSCADGRYAVCTRRDEASGDYFLHLFDLSTGQGRNIYTYAPVYKGVEVPGGQMVLQDGCLYFSDAAPGETDTAKGMQLLCYNIGTGALSTVAGNARDPVAVDGRLAWVSGPDDQGNYALTEADGETTPLEERPVYLTAAGGRLYSLRRREPGKLYTIRYLADLETGEPLMETTMSVDQLRGSGLALAWHNYDEEVPALYLPEAGCCVVFSGLDKACNSFQLGEEEIFLLSTHDQGPRKCYRILPK</sequence>
<evidence type="ECO:0000313" key="2">
    <source>
        <dbReference type="EMBL" id="HIX06405.1"/>
    </source>
</evidence>
<reference evidence="2" key="1">
    <citation type="journal article" date="2021" name="PeerJ">
        <title>Extensive microbial diversity within the chicken gut microbiome revealed by metagenomics and culture.</title>
        <authorList>
            <person name="Gilroy R."/>
            <person name="Ravi A."/>
            <person name="Getino M."/>
            <person name="Pursley I."/>
            <person name="Horton D.L."/>
            <person name="Alikhan N.F."/>
            <person name="Baker D."/>
            <person name="Gharbi K."/>
            <person name="Hall N."/>
            <person name="Watson M."/>
            <person name="Adriaenssens E.M."/>
            <person name="Foster-Nyarko E."/>
            <person name="Jarju S."/>
            <person name="Secka A."/>
            <person name="Antonio M."/>
            <person name="Oren A."/>
            <person name="Chaudhuri R.R."/>
            <person name="La Ragione R."/>
            <person name="Hildebrand F."/>
            <person name="Pallen M.J."/>
        </authorList>
    </citation>
    <scope>NUCLEOTIDE SEQUENCE</scope>
    <source>
        <strain evidence="2">2239</strain>
    </source>
</reference>
<evidence type="ECO:0000256" key="1">
    <source>
        <dbReference type="SAM" id="SignalP"/>
    </source>
</evidence>
<keyword evidence="1" id="KW-0732">Signal</keyword>
<accession>A0A9D1V5A4</accession>
<dbReference type="SUPFAM" id="SSF69304">
    <property type="entry name" value="Tricorn protease N-terminal domain"/>
    <property type="match status" value="1"/>
</dbReference>
<protein>
    <recommendedName>
        <fullName evidence="4">DUF5050 domain-containing protein</fullName>
    </recommendedName>
</protein>
<dbReference type="EMBL" id="DXFW01000035">
    <property type="protein sequence ID" value="HIX06405.1"/>
    <property type="molecule type" value="Genomic_DNA"/>
</dbReference>
<name>A0A9D1V5A4_9FIRM</name>
<dbReference type="InterPro" id="IPR015943">
    <property type="entry name" value="WD40/YVTN_repeat-like_dom_sf"/>
</dbReference>
<feature type="signal peptide" evidence="1">
    <location>
        <begin position="1"/>
        <end position="25"/>
    </location>
</feature>
<dbReference type="PROSITE" id="PS51257">
    <property type="entry name" value="PROKAR_LIPOPROTEIN"/>
    <property type="match status" value="1"/>
</dbReference>
<evidence type="ECO:0008006" key="4">
    <source>
        <dbReference type="Google" id="ProtNLM"/>
    </source>
</evidence>